<evidence type="ECO:0000313" key="2">
    <source>
        <dbReference type="EMBL" id="KAK1346736.1"/>
    </source>
</evidence>
<accession>A0AA40ICC3</accession>
<comment type="caution">
    <text evidence="2">The sequence shown here is derived from an EMBL/GenBank/DDBJ whole genome shotgun (WGS) entry which is preliminary data.</text>
</comment>
<evidence type="ECO:0000256" key="1">
    <source>
        <dbReference type="SAM" id="MobiDB-lite"/>
    </source>
</evidence>
<gene>
    <name evidence="2" type="ORF">QTO34_000596</name>
</gene>
<proteinExistence type="predicted"/>
<sequence>MANIKDKERILTAARERQNVTYNGISIRLSINFSIETLQARRKSLGVGEVRRQRLRLAAATETKKPPQVRLPNVLGRRRNWAPAPEAGGSHRDQEVARPMIPGCSQPQKPQVRLPNVLGRRRNWAPAPEAGCSHGDQEATCPMIPGLSQPQKP</sequence>
<keyword evidence="3" id="KW-1185">Reference proteome</keyword>
<feature type="region of interest" description="Disordered" evidence="1">
    <location>
        <begin position="62"/>
        <end position="153"/>
    </location>
</feature>
<name>A0AA40ICC3_CNENI</name>
<dbReference type="Proteomes" id="UP001177744">
    <property type="component" value="Unassembled WGS sequence"/>
</dbReference>
<dbReference type="EMBL" id="JAULJE010000001">
    <property type="protein sequence ID" value="KAK1346736.1"/>
    <property type="molecule type" value="Genomic_DNA"/>
</dbReference>
<protein>
    <submittedName>
        <fullName evidence="2">Uncharacterized protein</fullName>
    </submittedName>
</protein>
<reference evidence="2" key="1">
    <citation type="submission" date="2023-06" db="EMBL/GenBank/DDBJ databases">
        <title>Reference genome for the Northern bat (Eptesicus nilssonii), a most northern bat species.</title>
        <authorList>
            <person name="Laine V.N."/>
            <person name="Pulliainen A.T."/>
            <person name="Lilley T.M."/>
        </authorList>
    </citation>
    <scope>NUCLEOTIDE SEQUENCE</scope>
    <source>
        <strain evidence="2">BLF_Eptnil</strain>
        <tissue evidence="2">Kidney</tissue>
    </source>
</reference>
<evidence type="ECO:0000313" key="3">
    <source>
        <dbReference type="Proteomes" id="UP001177744"/>
    </source>
</evidence>
<organism evidence="2 3">
    <name type="scientific">Cnephaeus nilssonii</name>
    <name type="common">Northern bat</name>
    <name type="synonym">Eptesicus nilssonii</name>
    <dbReference type="NCBI Taxonomy" id="3371016"/>
    <lineage>
        <taxon>Eukaryota</taxon>
        <taxon>Metazoa</taxon>
        <taxon>Chordata</taxon>
        <taxon>Craniata</taxon>
        <taxon>Vertebrata</taxon>
        <taxon>Euteleostomi</taxon>
        <taxon>Mammalia</taxon>
        <taxon>Eutheria</taxon>
        <taxon>Laurasiatheria</taxon>
        <taxon>Chiroptera</taxon>
        <taxon>Yangochiroptera</taxon>
        <taxon>Vespertilionidae</taxon>
        <taxon>Cnephaeus</taxon>
    </lineage>
</organism>
<dbReference type="AlphaFoldDB" id="A0AA40ICC3"/>